<dbReference type="SMART" id="SM00045">
    <property type="entry name" value="DAGKa"/>
    <property type="match status" value="1"/>
</dbReference>
<protein>
    <submittedName>
        <fullName evidence="6">Diacylglycerol kinase theta</fullName>
    </submittedName>
</protein>
<sequence>MRRRRDDRVNAFSLRQCGSGCGVPLATHRPPTPGHWQRSHPRSQLGCRLYFRRGAPFHPQKHRCRLRVRLDWWTLAGGSDERMEDEVKAAMHTQTNSLNTTGDNFFMVIINNCFGIGVDAAPTLNFNNARSKNPSKFSSRANPWGLDRDKSFARPTHYDGLLEVIGICTVLHMGQIYSGFCLGIRLTQAAHPFYVNGEQNRITVLSSQSRQLS</sequence>
<name>A0A068YG84_ECHMU</name>
<dbReference type="InterPro" id="IPR037607">
    <property type="entry name" value="DGK"/>
</dbReference>
<dbReference type="GO" id="GO:0004143">
    <property type="term" value="F:ATP-dependent diacylglycerol kinase activity"/>
    <property type="evidence" value="ECO:0007669"/>
    <property type="project" value="InterPro"/>
</dbReference>
<evidence type="ECO:0000256" key="2">
    <source>
        <dbReference type="ARBA" id="ARBA00022741"/>
    </source>
</evidence>
<dbReference type="GO" id="GO:0007200">
    <property type="term" value="P:phospholipase C-activating G protein-coupled receptor signaling pathway"/>
    <property type="evidence" value="ECO:0007669"/>
    <property type="project" value="InterPro"/>
</dbReference>
<dbReference type="STRING" id="6211.A0A068YG84"/>
<keyword evidence="3 6" id="KW-0418">Kinase</keyword>
<dbReference type="OrthoDB" id="242257at2759"/>
<evidence type="ECO:0000256" key="3">
    <source>
        <dbReference type="ARBA" id="ARBA00022777"/>
    </source>
</evidence>
<evidence type="ECO:0000313" key="6">
    <source>
        <dbReference type="EMBL" id="CDS42349.1"/>
    </source>
</evidence>
<gene>
    <name evidence="6" type="ORF">EmuJ_001005300</name>
</gene>
<reference evidence="6" key="1">
    <citation type="journal article" date="2013" name="Nature">
        <title>The genomes of four tapeworm species reveal adaptations to parasitism.</title>
        <authorList>
            <person name="Tsai I.J."/>
            <person name="Zarowiecki M."/>
            <person name="Holroyd N."/>
            <person name="Garciarrubio A."/>
            <person name="Sanchez-Flores A."/>
            <person name="Brooks K.L."/>
            <person name="Tracey A."/>
            <person name="Bobes R.J."/>
            <person name="Fragoso G."/>
            <person name="Sciutto E."/>
            <person name="Aslett M."/>
            <person name="Beasley H."/>
            <person name="Bennett H.M."/>
            <person name="Cai J."/>
            <person name="Camicia F."/>
            <person name="Clark R."/>
            <person name="Cucher M."/>
            <person name="De Silva N."/>
            <person name="Day T.A."/>
            <person name="Deplazes P."/>
            <person name="Estrada K."/>
            <person name="Fernandez C."/>
            <person name="Holland P.W."/>
            <person name="Hou J."/>
            <person name="Hu S."/>
            <person name="Huckvale T."/>
            <person name="Hung S.S."/>
            <person name="Kamenetzky L."/>
            <person name="Keane J.A."/>
            <person name="Kiss F."/>
            <person name="Koziol U."/>
            <person name="Lambert O."/>
            <person name="Liu K."/>
            <person name="Luo X."/>
            <person name="Luo Y."/>
            <person name="Macchiaroli N."/>
            <person name="Nichol S."/>
            <person name="Paps J."/>
            <person name="Parkinson J."/>
            <person name="Pouchkina-Stantcheva N."/>
            <person name="Riddiford N."/>
            <person name="Rosenzvit M."/>
            <person name="Salinas G."/>
            <person name="Wasmuth J.D."/>
            <person name="Zamanian M."/>
            <person name="Zheng Y."/>
            <person name="Cai X."/>
            <person name="Soberon X."/>
            <person name="Olson P.D."/>
            <person name="Laclette J.P."/>
            <person name="Brehm K."/>
            <person name="Berriman M."/>
            <person name="Garciarrubio A."/>
            <person name="Bobes R.J."/>
            <person name="Fragoso G."/>
            <person name="Sanchez-Flores A."/>
            <person name="Estrada K."/>
            <person name="Cevallos M.A."/>
            <person name="Morett E."/>
            <person name="Gonzalez V."/>
            <person name="Portillo T."/>
            <person name="Ochoa-Leyva A."/>
            <person name="Jose M.V."/>
            <person name="Sciutto E."/>
            <person name="Landa A."/>
            <person name="Jimenez L."/>
            <person name="Valdes V."/>
            <person name="Carrero J.C."/>
            <person name="Larralde C."/>
            <person name="Morales-Montor J."/>
            <person name="Limon-Lason J."/>
            <person name="Soberon X."/>
            <person name="Laclette J.P."/>
        </authorList>
    </citation>
    <scope>NUCLEOTIDE SEQUENCE [LARGE SCALE GENOMIC DNA]</scope>
</reference>
<dbReference type="AlphaFoldDB" id="A0A068YG84"/>
<dbReference type="Proteomes" id="UP000017246">
    <property type="component" value="Unassembled WGS sequence"/>
</dbReference>
<feature type="domain" description="Diacylglycerol kinase accessory" evidence="5">
    <location>
        <begin position="109"/>
        <end position="199"/>
    </location>
</feature>
<evidence type="ECO:0000259" key="5">
    <source>
        <dbReference type="SMART" id="SM00045"/>
    </source>
</evidence>
<evidence type="ECO:0000256" key="4">
    <source>
        <dbReference type="ARBA" id="ARBA00022840"/>
    </source>
</evidence>
<accession>A0A068YG84</accession>
<keyword evidence="1" id="KW-0808">Transferase</keyword>
<keyword evidence="7" id="KW-1185">Reference proteome</keyword>
<dbReference type="GO" id="GO:0005524">
    <property type="term" value="F:ATP binding"/>
    <property type="evidence" value="ECO:0007669"/>
    <property type="project" value="UniProtKB-KW"/>
</dbReference>
<dbReference type="PANTHER" id="PTHR11255">
    <property type="entry name" value="DIACYLGLYCEROL KINASE"/>
    <property type="match status" value="1"/>
</dbReference>
<keyword evidence="2" id="KW-0547">Nucleotide-binding</keyword>
<dbReference type="eggNOG" id="KOG1169">
    <property type="taxonomic scope" value="Eukaryota"/>
</dbReference>
<proteinExistence type="predicted"/>
<organism evidence="6 7">
    <name type="scientific">Echinococcus multilocularis</name>
    <name type="common">Fox tapeworm</name>
    <dbReference type="NCBI Taxonomy" id="6211"/>
    <lineage>
        <taxon>Eukaryota</taxon>
        <taxon>Metazoa</taxon>
        <taxon>Spiralia</taxon>
        <taxon>Lophotrochozoa</taxon>
        <taxon>Platyhelminthes</taxon>
        <taxon>Cestoda</taxon>
        <taxon>Eucestoda</taxon>
        <taxon>Cyclophyllidea</taxon>
        <taxon>Taeniidae</taxon>
        <taxon>Echinococcus</taxon>
    </lineage>
</organism>
<evidence type="ECO:0000256" key="1">
    <source>
        <dbReference type="ARBA" id="ARBA00022679"/>
    </source>
</evidence>
<dbReference type="Pfam" id="PF00609">
    <property type="entry name" value="DAGK_acc"/>
    <property type="match status" value="1"/>
</dbReference>
<dbReference type="GO" id="GO:0016020">
    <property type="term" value="C:membrane"/>
    <property type="evidence" value="ECO:0007669"/>
    <property type="project" value="TreeGrafter"/>
</dbReference>
<evidence type="ECO:0000313" key="7">
    <source>
        <dbReference type="Proteomes" id="UP000017246"/>
    </source>
</evidence>
<dbReference type="EMBL" id="LN902842">
    <property type="protein sequence ID" value="CDS42349.1"/>
    <property type="molecule type" value="Genomic_DNA"/>
</dbReference>
<keyword evidence="4" id="KW-0067">ATP-binding</keyword>
<dbReference type="InterPro" id="IPR000756">
    <property type="entry name" value="Diacylglycerol_kin_accessory"/>
</dbReference>
<reference evidence="6" key="2">
    <citation type="submission" date="2015-11" db="EMBL/GenBank/DDBJ databases">
        <authorList>
            <person name="Zhang Y."/>
            <person name="Guo Z."/>
        </authorList>
    </citation>
    <scope>NUCLEOTIDE SEQUENCE</scope>
</reference>